<sequence length="237" mass="24891">MTAAPLAGQTVAVFGGSSGIGLATAEAAQALGAKVTIASRTEARLREAALRIGGAEIAALDIREADAVRRFFDEREPFHHVVVSAAELAVGPLRKRSLDEERAAFDSKFWGAANVAHAARIREDGSLTLVSGMIGVRPTGGATILSAINAAIDALAKALATEMAPVRVNCVSPGRIETPWWDFMPADERQALFDRTASNLPLKRIGRPQEIAAQIVHLMQNGFMTGSVVLVDGGGAL</sequence>
<dbReference type="SMART" id="SM00822">
    <property type="entry name" value="PKS_KR"/>
    <property type="match status" value="1"/>
</dbReference>
<dbReference type="NCBIfam" id="NF005449">
    <property type="entry name" value="PRK07041.1"/>
    <property type="match status" value="1"/>
</dbReference>
<evidence type="ECO:0000313" key="5">
    <source>
        <dbReference type="Proteomes" id="UP000193083"/>
    </source>
</evidence>
<comment type="similarity">
    <text evidence="1">Belongs to the short-chain dehydrogenases/reductases (SDR) family.</text>
</comment>
<dbReference type="InterPro" id="IPR036291">
    <property type="entry name" value="NAD(P)-bd_dom_sf"/>
</dbReference>
<evidence type="ECO:0000256" key="1">
    <source>
        <dbReference type="ARBA" id="ARBA00006484"/>
    </source>
</evidence>
<dbReference type="Gene3D" id="3.40.50.720">
    <property type="entry name" value="NAD(P)-binding Rossmann-like Domain"/>
    <property type="match status" value="1"/>
</dbReference>
<dbReference type="Pfam" id="PF13561">
    <property type="entry name" value="adh_short_C2"/>
    <property type="match status" value="1"/>
</dbReference>
<dbReference type="Proteomes" id="UP000193083">
    <property type="component" value="Unassembled WGS sequence"/>
</dbReference>
<evidence type="ECO:0000313" key="4">
    <source>
        <dbReference type="EMBL" id="SMH54104.1"/>
    </source>
</evidence>
<dbReference type="PRINTS" id="PR00081">
    <property type="entry name" value="GDHRDH"/>
</dbReference>
<evidence type="ECO:0000259" key="3">
    <source>
        <dbReference type="SMART" id="SM00822"/>
    </source>
</evidence>
<dbReference type="PANTHER" id="PTHR43477">
    <property type="entry name" value="DIHYDROANTICAPSIN 7-DEHYDROGENASE"/>
    <property type="match status" value="1"/>
</dbReference>
<protein>
    <submittedName>
        <fullName evidence="4">NAD(P)-dependent dehydrogenase, short-chain alcohol dehydrogenase family</fullName>
    </submittedName>
</protein>
<accession>A0A1X7PS16</accession>
<dbReference type="GO" id="GO:0016491">
    <property type="term" value="F:oxidoreductase activity"/>
    <property type="evidence" value="ECO:0007669"/>
    <property type="project" value="UniProtKB-KW"/>
</dbReference>
<dbReference type="AlphaFoldDB" id="A0A1X7PS16"/>
<dbReference type="EMBL" id="FXBL01000004">
    <property type="protein sequence ID" value="SMH54104.1"/>
    <property type="molecule type" value="Genomic_DNA"/>
</dbReference>
<name>A0A1X7PS16_9HYPH</name>
<gene>
    <name evidence="4" type="ORF">SAMN02982922_5024</name>
</gene>
<proteinExistence type="inferred from homology"/>
<dbReference type="OrthoDB" id="9806974at2"/>
<evidence type="ECO:0000256" key="2">
    <source>
        <dbReference type="ARBA" id="ARBA00023002"/>
    </source>
</evidence>
<keyword evidence="2" id="KW-0560">Oxidoreductase</keyword>
<keyword evidence="5" id="KW-1185">Reference proteome</keyword>
<dbReference type="SUPFAM" id="SSF51735">
    <property type="entry name" value="NAD(P)-binding Rossmann-fold domains"/>
    <property type="match status" value="1"/>
</dbReference>
<organism evidence="4 5">
    <name type="scientific">Mesorhizobium australicum</name>
    <dbReference type="NCBI Taxonomy" id="536018"/>
    <lineage>
        <taxon>Bacteria</taxon>
        <taxon>Pseudomonadati</taxon>
        <taxon>Pseudomonadota</taxon>
        <taxon>Alphaproteobacteria</taxon>
        <taxon>Hyphomicrobiales</taxon>
        <taxon>Phyllobacteriaceae</taxon>
        <taxon>Mesorhizobium</taxon>
    </lineage>
</organism>
<dbReference type="RefSeq" id="WP_085466662.1">
    <property type="nucleotide sequence ID" value="NZ_FXBL01000004.1"/>
</dbReference>
<reference evidence="4 5" key="1">
    <citation type="submission" date="2017-04" db="EMBL/GenBank/DDBJ databases">
        <authorList>
            <person name="Afonso C.L."/>
            <person name="Miller P.J."/>
            <person name="Scott M.A."/>
            <person name="Spackman E."/>
            <person name="Goraichik I."/>
            <person name="Dimitrov K.M."/>
            <person name="Suarez D.L."/>
            <person name="Swayne D.E."/>
        </authorList>
    </citation>
    <scope>NUCLEOTIDE SEQUENCE [LARGE SCALE GENOMIC DNA]</scope>
    <source>
        <strain evidence="4 5">B5P</strain>
    </source>
</reference>
<dbReference type="InterPro" id="IPR057326">
    <property type="entry name" value="KR_dom"/>
</dbReference>
<dbReference type="InterPro" id="IPR051122">
    <property type="entry name" value="SDR_DHRS6-like"/>
</dbReference>
<dbReference type="InterPro" id="IPR002347">
    <property type="entry name" value="SDR_fam"/>
</dbReference>
<dbReference type="PANTHER" id="PTHR43477:SF1">
    <property type="entry name" value="DIHYDROANTICAPSIN 7-DEHYDROGENASE"/>
    <property type="match status" value="1"/>
</dbReference>
<feature type="domain" description="Ketoreductase" evidence="3">
    <location>
        <begin position="9"/>
        <end position="179"/>
    </location>
</feature>